<gene>
    <name evidence="2" type="ORF">Tco_1015154</name>
</gene>
<evidence type="ECO:0000313" key="3">
    <source>
        <dbReference type="Proteomes" id="UP001151760"/>
    </source>
</evidence>
<reference evidence="2" key="1">
    <citation type="journal article" date="2022" name="Int. J. Mol. Sci.">
        <title>Draft Genome of Tanacetum Coccineum: Genomic Comparison of Closely Related Tanacetum-Family Plants.</title>
        <authorList>
            <person name="Yamashiro T."/>
            <person name="Shiraishi A."/>
            <person name="Nakayama K."/>
            <person name="Satake H."/>
        </authorList>
    </citation>
    <scope>NUCLEOTIDE SEQUENCE</scope>
</reference>
<sequence length="112" mass="12312">MHVQGVADSDMSKGSKKKADTNTTTKQKPPTVPKEKKEKKWGKGKQKAKESRKETYNSYATVDTDEGTGVSPGVPDAPDYDSDDVISWKSSEDDQADDKNDDDENAQDDANE</sequence>
<dbReference type="Proteomes" id="UP001151760">
    <property type="component" value="Unassembled WGS sequence"/>
</dbReference>
<protein>
    <submittedName>
        <fullName evidence="2">Uncharacterized protein</fullName>
    </submittedName>
</protein>
<feature type="compositionally biased region" description="Acidic residues" evidence="1">
    <location>
        <begin position="93"/>
        <end position="112"/>
    </location>
</feature>
<proteinExistence type="predicted"/>
<reference evidence="2" key="2">
    <citation type="submission" date="2022-01" db="EMBL/GenBank/DDBJ databases">
        <authorList>
            <person name="Yamashiro T."/>
            <person name="Shiraishi A."/>
            <person name="Satake H."/>
            <person name="Nakayama K."/>
        </authorList>
    </citation>
    <scope>NUCLEOTIDE SEQUENCE</scope>
</reference>
<dbReference type="EMBL" id="BQNB010017480">
    <property type="protein sequence ID" value="GJT63674.1"/>
    <property type="molecule type" value="Genomic_DNA"/>
</dbReference>
<keyword evidence="3" id="KW-1185">Reference proteome</keyword>
<feature type="region of interest" description="Disordered" evidence="1">
    <location>
        <begin position="1"/>
        <end position="112"/>
    </location>
</feature>
<feature type="compositionally biased region" description="Basic and acidic residues" evidence="1">
    <location>
        <begin position="10"/>
        <end position="20"/>
    </location>
</feature>
<organism evidence="2 3">
    <name type="scientific">Tanacetum coccineum</name>
    <dbReference type="NCBI Taxonomy" id="301880"/>
    <lineage>
        <taxon>Eukaryota</taxon>
        <taxon>Viridiplantae</taxon>
        <taxon>Streptophyta</taxon>
        <taxon>Embryophyta</taxon>
        <taxon>Tracheophyta</taxon>
        <taxon>Spermatophyta</taxon>
        <taxon>Magnoliopsida</taxon>
        <taxon>eudicotyledons</taxon>
        <taxon>Gunneridae</taxon>
        <taxon>Pentapetalae</taxon>
        <taxon>asterids</taxon>
        <taxon>campanulids</taxon>
        <taxon>Asterales</taxon>
        <taxon>Asteraceae</taxon>
        <taxon>Asteroideae</taxon>
        <taxon>Anthemideae</taxon>
        <taxon>Anthemidinae</taxon>
        <taxon>Tanacetum</taxon>
    </lineage>
</organism>
<accession>A0ABQ5FKJ2</accession>
<name>A0ABQ5FKJ2_9ASTR</name>
<comment type="caution">
    <text evidence="2">The sequence shown here is derived from an EMBL/GenBank/DDBJ whole genome shotgun (WGS) entry which is preliminary data.</text>
</comment>
<evidence type="ECO:0000256" key="1">
    <source>
        <dbReference type="SAM" id="MobiDB-lite"/>
    </source>
</evidence>
<evidence type="ECO:0000313" key="2">
    <source>
        <dbReference type="EMBL" id="GJT63674.1"/>
    </source>
</evidence>